<keyword evidence="1" id="KW-0175">Coiled coil</keyword>
<feature type="region of interest" description="Disordered" evidence="2">
    <location>
        <begin position="35"/>
        <end position="54"/>
    </location>
</feature>
<reference evidence="3 4" key="1">
    <citation type="submission" date="2019-02" db="EMBL/GenBank/DDBJ databases">
        <authorList>
            <consortium name="Pathogen Informatics"/>
        </authorList>
    </citation>
    <scope>NUCLEOTIDE SEQUENCE [LARGE SCALE GENOMIC DNA]</scope>
    <source>
        <strain evidence="3 4">3012STDY7089603</strain>
    </source>
</reference>
<sequence length="1379" mass="153822">MNKNQKAKRFLALFLAIVIIAGILPVNIFAEVDSSNPDNWANPTPTKSPGGTSYRAVDCPDWELSDKEEETDYWPLTVDNRLVEVADAEPIRNPTIEYGGSYNLGNREVVTINFRTSAGASIPWRKLLLKFDSELAQMIDWNSTQTGAWKTPQTNQSATTTINFNNGIQRFTAEPVDNVGSKYVYSVSLDDVKYKVPAIEAPMHFVLKHPDDLKAAGLPTSIAKLTEDREPIVQARIVDKRYKRVYTMPSKRLNSYSTYTFSTIIPNKNYRAGLIPESQEDNASIQFVDGAPWATAQNAFISYNKNAKRPYVDLTIRHTKNGIGLTGLHKIIGLRTVLEERFFNTLVGTPYTKADGTVLKQDDTAHIADVFLVDVAENPYAGTYEQPGAERCIPVLRNQINNSEDGLKFIQVVGNEYQNTNYENSIKINRNGNAYDTVVNRAVSLGNAGVGTVVRFYVIPEKFEKLVGNSDLLNMSFYTTFTRQTQTPKDVFTGTVDKDRNYKQGDVLVLDPGVKGALSKDKKMVLEVGQRPHSMIFQHYKAGAFKTPLQPQKGGNAYTWTIPYNMTLKAGTPIKLYAEDLDRGVKDFRFYNNATQQGLGDTGDFFTITRDTGKTGDMQFMRFAENLKAPNISKSQNEVSVPEIFTTDEPIYGHTQLGGAIVRVKGASKDGSEVLNQAYLSDENDTYKDVGSGDNKDSVIDQKRSQMVIVNKKIFSGYEVTTKSAIDPKDPLANNSTVTNKKYNLIKDAPLAFTIEDYSINAVEKLPAVIEQVQAKVNFDLNGGYLGENANDNNAKKPIVKIAPLNENYRYLVDNETNFPKITENTAYKANAFEGANRRMVYPLKEEVVEGKKKLVPDTNADKVMASHTDQPLGEETYESAFNRYRAQLQQRLADEQSNVDGNIPAVQTANIAEAQQDIASFEKYIARFYTDKGIDITKSQLWLREFPGKESQEDLKTENPKKENLEFYGWTTKKIADGNLEEYNKLKELTTGEQAEKVATIQGKLADLYAQAKRDRAEAADLREQAKSLGPIQKKPLIAQAEALEAQAKSRESQAANIEKADTTENFKFTEKSPILSEMKVYAFYGPLKSQVTNPKQTYDEINDKQYIEITPAEEGKQLPTDATYKLVKKNEDGTYTPVKDLSSKEVDGKTVFDITDLTSDKFDPNADYYIQTTETGKAPSYSDKPIKIDKVGPTMIKDANGKTFTIVQDAYGYQVKISAEAKDDAGILRVYAGTDKEHGYHKADASETAAKLNESIQNKKGEEKEFTVTAIDKFGNKTTVKKTEEANQVPVKISAERPLVGDDFIFVSSEVGANLTIEVINKNKTVALTISHTQGEDTDEVKLTKEGQPYLLKKGQRVKVTGKLEGKKDNALTIRVR</sequence>
<gene>
    <name evidence="3" type="ORF">NCTC13150_01629</name>
</gene>
<protein>
    <submittedName>
        <fullName evidence="3">Uncharacterized protein</fullName>
    </submittedName>
</protein>
<evidence type="ECO:0000256" key="1">
    <source>
        <dbReference type="SAM" id="Coils"/>
    </source>
</evidence>
<accession>A0A8H2M997</accession>
<comment type="caution">
    <text evidence="3">The sequence shown here is derived from an EMBL/GenBank/DDBJ whole genome shotgun (WGS) entry which is preliminary data.</text>
</comment>
<keyword evidence="4" id="KW-1185">Reference proteome</keyword>
<dbReference type="EMBL" id="CAACYI010000001">
    <property type="protein sequence ID" value="VFB17046.1"/>
    <property type="molecule type" value="Genomic_DNA"/>
</dbReference>
<name>A0A8H2M997_9FIRM</name>
<dbReference type="RefSeq" id="WP_131749685.1">
    <property type="nucleotide sequence ID" value="NZ_CAACYI010000001.1"/>
</dbReference>
<dbReference type="Proteomes" id="UP000377798">
    <property type="component" value="Unassembled WGS sequence"/>
</dbReference>
<feature type="compositionally biased region" description="Polar residues" evidence="2">
    <location>
        <begin position="35"/>
        <end position="51"/>
    </location>
</feature>
<evidence type="ECO:0000313" key="4">
    <source>
        <dbReference type="Proteomes" id="UP000377798"/>
    </source>
</evidence>
<proteinExistence type="predicted"/>
<evidence type="ECO:0000313" key="3">
    <source>
        <dbReference type="EMBL" id="VFB17046.1"/>
    </source>
</evidence>
<feature type="coiled-coil region" evidence="1">
    <location>
        <begin position="1006"/>
        <end position="1062"/>
    </location>
</feature>
<evidence type="ECO:0000256" key="2">
    <source>
        <dbReference type="SAM" id="MobiDB-lite"/>
    </source>
</evidence>
<organism evidence="3 4">
    <name type="scientific">Urinicoccus massiliensis</name>
    <dbReference type="NCBI Taxonomy" id="1723382"/>
    <lineage>
        <taxon>Bacteria</taxon>
        <taxon>Bacillati</taxon>
        <taxon>Bacillota</taxon>
        <taxon>Tissierellia</taxon>
        <taxon>Tissierellales</taxon>
        <taxon>Peptoniphilaceae</taxon>
        <taxon>Urinicoccus</taxon>
    </lineage>
</organism>